<evidence type="ECO:0000256" key="1">
    <source>
        <dbReference type="SAM" id="MobiDB-lite"/>
    </source>
</evidence>
<feature type="region of interest" description="Disordered" evidence="1">
    <location>
        <begin position="46"/>
        <end position="81"/>
    </location>
</feature>
<feature type="compositionally biased region" description="Polar residues" evidence="1">
    <location>
        <begin position="64"/>
        <end position="74"/>
    </location>
</feature>
<evidence type="ECO:0000313" key="3">
    <source>
        <dbReference type="Proteomes" id="UP000028667"/>
    </source>
</evidence>
<sequence>MSKYDIFSNFDESRWGDEAMLDEIAAEEAAKIANKAVHLPKISQITKITHNKSNSRRRRRKPQCSPNKGSNATTWPRARKV</sequence>
<feature type="compositionally biased region" description="Basic residues" evidence="1">
    <location>
        <begin position="49"/>
        <end position="62"/>
    </location>
</feature>
<keyword evidence="3" id="KW-1185">Reference proteome</keyword>
<name>A0A076FFK5_9VIRU</name>
<dbReference type="KEGG" id="vg:20041698"/>
<accession>A0A076FFK5</accession>
<reference evidence="2 3" key="1">
    <citation type="journal article" date="2014" name="Virology">
        <title>Genome of brown tide virus (AaV), the little giant of the Megaviridae, elucidates NCLDV genome expansion and host-virus coevolution.</title>
        <authorList>
            <person name="Moniruzzaman M."/>
            <person name="LeCleir G.R."/>
            <person name="Brown C.M."/>
            <person name="Gobler C.J."/>
            <person name="Bidle K.D."/>
            <person name="Wilson W.H."/>
            <person name="Wilhelm S.W."/>
        </authorList>
    </citation>
    <scope>NUCLEOTIDE SEQUENCE [LARGE SCALE GENOMIC DNA]</scope>
    <source>
        <strain evidence="2">BtV-01</strain>
    </source>
</reference>
<protein>
    <submittedName>
        <fullName evidence="2">Uncharacterized protein</fullName>
    </submittedName>
</protein>
<dbReference type="RefSeq" id="YP_009052429.1">
    <property type="nucleotide sequence ID" value="NC_024697.1"/>
</dbReference>
<organism evidence="2 3">
    <name type="scientific">Aureococcus anophagefferens virus</name>
    <dbReference type="NCBI Taxonomy" id="1474867"/>
    <lineage>
        <taxon>Viruses</taxon>
        <taxon>Varidnaviria</taxon>
        <taxon>Bamfordvirae</taxon>
        <taxon>Nucleocytoviricota</taxon>
        <taxon>Megaviricetes</taxon>
        <taxon>Imitervirales</taxon>
        <taxon>Schizomimiviridae</taxon>
        <taxon>Kratosvirus</taxon>
        <taxon>Kratosvirus quantuckense</taxon>
    </lineage>
</organism>
<dbReference type="GeneID" id="20041698"/>
<gene>
    <name evidence="2" type="ORF">AaV_360</name>
</gene>
<dbReference type="Proteomes" id="UP000028667">
    <property type="component" value="Segment"/>
</dbReference>
<proteinExistence type="predicted"/>
<evidence type="ECO:0000313" key="2">
    <source>
        <dbReference type="EMBL" id="AII17039.1"/>
    </source>
</evidence>
<dbReference type="EMBL" id="KJ645900">
    <property type="protein sequence ID" value="AII17039.1"/>
    <property type="molecule type" value="Genomic_DNA"/>
</dbReference>